<sequence>MLPWCSEMQTVATEAVTCPHCGDEASVSLPSEETELKVRHSIAAFGEYTTVTCSSGHTYWVYFC</sequence>
<organism evidence="1 2">
    <name type="scientific">Natrinema hispanicum</name>
    <dbReference type="NCBI Taxonomy" id="392421"/>
    <lineage>
        <taxon>Archaea</taxon>
        <taxon>Methanobacteriati</taxon>
        <taxon>Methanobacteriota</taxon>
        <taxon>Stenosarchaea group</taxon>
        <taxon>Halobacteria</taxon>
        <taxon>Halobacteriales</taxon>
        <taxon>Natrialbaceae</taxon>
        <taxon>Natrinema</taxon>
    </lineage>
</organism>
<comment type="caution">
    <text evidence="1">The sequence shown here is derived from an EMBL/GenBank/DDBJ whole genome shotgun (WGS) entry which is preliminary data.</text>
</comment>
<proteinExistence type="predicted"/>
<dbReference type="Proteomes" id="UP000291097">
    <property type="component" value="Unassembled WGS sequence"/>
</dbReference>
<dbReference type="Pfam" id="PF23454">
    <property type="entry name" value="Zn_ribbon_Brz"/>
    <property type="match status" value="1"/>
</dbReference>
<accession>A0A482YA24</accession>
<name>A0A482YA24_9EURY</name>
<dbReference type="InterPro" id="IPR053463">
    <property type="entry name" value="Brz_Regulator"/>
</dbReference>
<evidence type="ECO:0000313" key="1">
    <source>
        <dbReference type="EMBL" id="RZV11117.1"/>
    </source>
</evidence>
<gene>
    <name evidence="1" type="ORF">BDK88_2351</name>
</gene>
<dbReference type="AlphaFoldDB" id="A0A482YA24"/>
<evidence type="ECO:0000313" key="2">
    <source>
        <dbReference type="Proteomes" id="UP000291097"/>
    </source>
</evidence>
<protein>
    <submittedName>
        <fullName evidence="1">Uncharacterized protein</fullName>
    </submittedName>
</protein>
<reference evidence="1 2" key="1">
    <citation type="submission" date="2019-02" db="EMBL/GenBank/DDBJ databases">
        <title>Genomic Encyclopedia of Archaeal and Bacterial Type Strains, Phase II (KMG-II): from individual species to whole genera.</title>
        <authorList>
            <person name="Goeker M."/>
        </authorList>
    </citation>
    <scope>NUCLEOTIDE SEQUENCE [LARGE SCALE GENOMIC DNA]</scope>
    <source>
        <strain evidence="1 2">DSM 18328</strain>
    </source>
</reference>
<dbReference type="EMBL" id="SHMP01000004">
    <property type="protein sequence ID" value="RZV11117.1"/>
    <property type="molecule type" value="Genomic_DNA"/>
</dbReference>